<dbReference type="Pfam" id="PF05553">
    <property type="entry name" value="DUF761"/>
    <property type="match status" value="1"/>
</dbReference>
<dbReference type="Proteomes" id="UP000595140">
    <property type="component" value="Unassembled WGS sequence"/>
</dbReference>
<feature type="compositionally biased region" description="Basic and acidic residues" evidence="1">
    <location>
        <begin position="152"/>
        <end position="162"/>
    </location>
</feature>
<sequence length="235" mass="26015">MKNGKVGAIVKRLVSVLSAVAKKSKSVAIGDKIGSIRARIELFSLMKTRKLCLQGRLGAGAISHRIHAFLGQSHDGGGGEGGFEEEDSGGKAVIAVNHCAGEEIREQDQLLIEYNQREDEDGDADHCAASPSAGEDQLLLEYNRQEDEDEDGKYPDLRHSLFEEGDDDDDEQLGDPNGSAIEMVKSSKEEGGEKFNLEDEIDDVADLFIKKFYKRMRLQRLDSLKRFQEMLLRGT</sequence>
<dbReference type="OrthoDB" id="684076at2759"/>
<dbReference type="PANTHER" id="PTHR33450:SF31">
    <property type="entry name" value="EMB|CAB67623.1"/>
    <property type="match status" value="1"/>
</dbReference>
<dbReference type="InterPro" id="IPR008480">
    <property type="entry name" value="DUF761_pln"/>
</dbReference>
<proteinExistence type="predicted"/>
<dbReference type="AlphaFoldDB" id="A0A484KGQ0"/>
<dbReference type="PANTHER" id="PTHR33450">
    <property type="entry name" value="EMB|CAB67623.1-RELATED"/>
    <property type="match status" value="1"/>
</dbReference>
<evidence type="ECO:0000313" key="3">
    <source>
        <dbReference type="Proteomes" id="UP000595140"/>
    </source>
</evidence>
<keyword evidence="3" id="KW-1185">Reference proteome</keyword>
<feature type="compositionally biased region" description="Acidic residues" evidence="1">
    <location>
        <begin position="163"/>
        <end position="173"/>
    </location>
</feature>
<evidence type="ECO:0000313" key="2">
    <source>
        <dbReference type="EMBL" id="VFQ64953.1"/>
    </source>
</evidence>
<protein>
    <submittedName>
        <fullName evidence="2">Uncharacterized protein</fullName>
    </submittedName>
</protein>
<gene>
    <name evidence="2" type="ORF">CCAM_LOCUS6729</name>
</gene>
<dbReference type="EMBL" id="OOIL02000450">
    <property type="protein sequence ID" value="VFQ64953.1"/>
    <property type="molecule type" value="Genomic_DNA"/>
</dbReference>
<accession>A0A484KGQ0</accession>
<feature type="region of interest" description="Disordered" evidence="1">
    <location>
        <begin position="145"/>
        <end position="179"/>
    </location>
</feature>
<reference evidence="2 3" key="1">
    <citation type="submission" date="2018-04" db="EMBL/GenBank/DDBJ databases">
        <authorList>
            <person name="Vogel A."/>
        </authorList>
    </citation>
    <scope>NUCLEOTIDE SEQUENCE [LARGE SCALE GENOMIC DNA]</scope>
</reference>
<evidence type="ECO:0000256" key="1">
    <source>
        <dbReference type="SAM" id="MobiDB-lite"/>
    </source>
</evidence>
<name>A0A484KGQ0_9ASTE</name>
<organism evidence="2 3">
    <name type="scientific">Cuscuta campestris</name>
    <dbReference type="NCBI Taxonomy" id="132261"/>
    <lineage>
        <taxon>Eukaryota</taxon>
        <taxon>Viridiplantae</taxon>
        <taxon>Streptophyta</taxon>
        <taxon>Embryophyta</taxon>
        <taxon>Tracheophyta</taxon>
        <taxon>Spermatophyta</taxon>
        <taxon>Magnoliopsida</taxon>
        <taxon>eudicotyledons</taxon>
        <taxon>Gunneridae</taxon>
        <taxon>Pentapetalae</taxon>
        <taxon>asterids</taxon>
        <taxon>lamiids</taxon>
        <taxon>Solanales</taxon>
        <taxon>Convolvulaceae</taxon>
        <taxon>Cuscuteae</taxon>
        <taxon>Cuscuta</taxon>
        <taxon>Cuscuta subgen. Grammica</taxon>
        <taxon>Cuscuta sect. Cleistogrammica</taxon>
    </lineage>
</organism>